<feature type="compositionally biased region" description="Basic and acidic residues" evidence="1">
    <location>
        <begin position="111"/>
        <end position="124"/>
    </location>
</feature>
<dbReference type="SMART" id="SM00595">
    <property type="entry name" value="MADF"/>
    <property type="match status" value="1"/>
</dbReference>
<dbReference type="PANTHER" id="PTHR21505:SF8">
    <property type="entry name" value="DPT-YFP REPRESSOR BY OVEREXPRESSION, ISOFORM D-RELATED"/>
    <property type="match status" value="1"/>
</dbReference>
<evidence type="ECO:0000259" key="2">
    <source>
        <dbReference type="PROSITE" id="PS51029"/>
    </source>
</evidence>
<sequence>MDGKKSPYKWRNRDVLTFLRHYKQMECLWNNRLPEYKDKTKRERAYEAIQQNMDMELSVPDIKNKIKGIRTTYSTEINKILKSSRSGSEEIYKPRVFWFSLAHSFLKDVTETRTSRSMREDHSNASDTSIPYQMPDEEVDPFSLDQFPLESSPVSSRKSSRSYQVHQDIPKMEEIAGLQYKEEDEFDLFGRSMAIQLKKLPEHAALELMQQMQLMMNNARLAHSLENKAEQS</sequence>
<comment type="caution">
    <text evidence="3">The sequence shown here is derived from an EMBL/GenBank/DDBJ whole genome shotgun (WGS) entry which is preliminary data.</text>
</comment>
<dbReference type="Pfam" id="PF10545">
    <property type="entry name" value="MADF_DNA_bdg"/>
    <property type="match status" value="1"/>
</dbReference>
<evidence type="ECO:0000313" key="4">
    <source>
        <dbReference type="Proteomes" id="UP000299102"/>
    </source>
</evidence>
<proteinExistence type="predicted"/>
<dbReference type="AlphaFoldDB" id="A0A4C1X1J5"/>
<dbReference type="PANTHER" id="PTHR21505">
    <property type="entry name" value="MADF DOMAIN-CONTAINING PROTEIN-RELATED"/>
    <property type="match status" value="1"/>
</dbReference>
<protein>
    <recommendedName>
        <fullName evidence="2">MADF domain-containing protein</fullName>
    </recommendedName>
</protein>
<dbReference type="STRING" id="151549.A0A4C1X1J5"/>
<dbReference type="PROSITE" id="PS51029">
    <property type="entry name" value="MADF"/>
    <property type="match status" value="1"/>
</dbReference>
<evidence type="ECO:0000256" key="1">
    <source>
        <dbReference type="SAM" id="MobiDB-lite"/>
    </source>
</evidence>
<dbReference type="OrthoDB" id="6577442at2759"/>
<feature type="region of interest" description="Disordered" evidence="1">
    <location>
        <begin position="111"/>
        <end position="165"/>
    </location>
</feature>
<feature type="domain" description="MADF" evidence="2">
    <location>
        <begin position="17"/>
        <end position="111"/>
    </location>
</feature>
<accession>A0A4C1X1J5</accession>
<reference evidence="3 4" key="1">
    <citation type="journal article" date="2019" name="Commun. Biol.">
        <title>The bagworm genome reveals a unique fibroin gene that provides high tensile strength.</title>
        <authorList>
            <person name="Kono N."/>
            <person name="Nakamura H."/>
            <person name="Ohtoshi R."/>
            <person name="Tomita M."/>
            <person name="Numata K."/>
            <person name="Arakawa K."/>
        </authorList>
    </citation>
    <scope>NUCLEOTIDE SEQUENCE [LARGE SCALE GENOMIC DNA]</scope>
</reference>
<dbReference type="Proteomes" id="UP000299102">
    <property type="component" value="Unassembled WGS sequence"/>
</dbReference>
<name>A0A4C1X1J5_EUMVA</name>
<organism evidence="3 4">
    <name type="scientific">Eumeta variegata</name>
    <name type="common">Bagworm moth</name>
    <name type="synonym">Eumeta japonica</name>
    <dbReference type="NCBI Taxonomy" id="151549"/>
    <lineage>
        <taxon>Eukaryota</taxon>
        <taxon>Metazoa</taxon>
        <taxon>Ecdysozoa</taxon>
        <taxon>Arthropoda</taxon>
        <taxon>Hexapoda</taxon>
        <taxon>Insecta</taxon>
        <taxon>Pterygota</taxon>
        <taxon>Neoptera</taxon>
        <taxon>Endopterygota</taxon>
        <taxon>Lepidoptera</taxon>
        <taxon>Glossata</taxon>
        <taxon>Ditrysia</taxon>
        <taxon>Tineoidea</taxon>
        <taxon>Psychidae</taxon>
        <taxon>Oiketicinae</taxon>
        <taxon>Eumeta</taxon>
    </lineage>
</organism>
<evidence type="ECO:0000313" key="3">
    <source>
        <dbReference type="EMBL" id="GBP57033.1"/>
    </source>
</evidence>
<keyword evidence="4" id="KW-1185">Reference proteome</keyword>
<dbReference type="InterPro" id="IPR006578">
    <property type="entry name" value="MADF-dom"/>
</dbReference>
<dbReference type="EMBL" id="BGZK01000707">
    <property type="protein sequence ID" value="GBP57033.1"/>
    <property type="molecule type" value="Genomic_DNA"/>
</dbReference>
<gene>
    <name evidence="3" type="ORF">EVAR_45788_1</name>
</gene>